<dbReference type="STRING" id="43700.ENSMALP00000011451"/>
<dbReference type="GO" id="GO:0005886">
    <property type="term" value="C:plasma membrane"/>
    <property type="evidence" value="ECO:0007669"/>
    <property type="project" value="UniProtKB-SubCell"/>
</dbReference>
<dbReference type="InterPro" id="IPR003599">
    <property type="entry name" value="Ig_sub"/>
</dbReference>
<evidence type="ECO:0000256" key="2">
    <source>
        <dbReference type="ARBA" id="ARBA00022475"/>
    </source>
</evidence>
<evidence type="ECO:0000313" key="11">
    <source>
        <dbReference type="Proteomes" id="UP000261600"/>
    </source>
</evidence>
<proteinExistence type="predicted"/>
<keyword evidence="8" id="KW-1133">Transmembrane helix</keyword>
<name>A0A3Q3QFB5_MONAL</name>
<dbReference type="SUPFAM" id="SSF48726">
    <property type="entry name" value="Immunoglobulin"/>
    <property type="match status" value="2"/>
</dbReference>
<feature type="domain" description="Ig-like" evidence="9">
    <location>
        <begin position="142"/>
        <end position="217"/>
    </location>
</feature>
<accession>A0A3Q3QFB5</accession>
<dbReference type="InterPro" id="IPR007110">
    <property type="entry name" value="Ig-like_dom"/>
</dbReference>
<keyword evidence="2" id="KW-1003">Cell membrane</keyword>
<keyword evidence="6" id="KW-1015">Disulfide bond</keyword>
<protein>
    <recommendedName>
        <fullName evidence="9">Ig-like domain-containing protein</fullName>
    </recommendedName>
</protein>
<evidence type="ECO:0000313" key="10">
    <source>
        <dbReference type="Ensembl" id="ENSMALP00000011451.1"/>
    </source>
</evidence>
<sequence length="279" mass="31314">MGKYGFDTHTFAKSQLFITLLCGLVYVPHQISLTLARLGDNITLMCPVSEKEGKFFHWYKQSLGYMVQRVATEILSSITVSEPFKNSRFTVTKEHNQHVLSIRNISKEDEATYLCQNGTAYSQTFIKGTFLAVNVIQIIRIMNCFCGSLLSKSQENRVQCPGEHNVHWFRAGSGYSHPSVLYTQRNSSDGQEERSCVYSLSKTIQDSSDTGTYYCAVATCGQILFGEGTKVEANPLVLVLGVLLACCVVVIAALIFFTCRRRVCEQCQGRRIIYFSEVL</sequence>
<evidence type="ECO:0000256" key="6">
    <source>
        <dbReference type="ARBA" id="ARBA00023157"/>
    </source>
</evidence>
<evidence type="ECO:0000256" key="3">
    <source>
        <dbReference type="ARBA" id="ARBA00022729"/>
    </source>
</evidence>
<evidence type="ECO:0000256" key="7">
    <source>
        <dbReference type="ARBA" id="ARBA00023180"/>
    </source>
</evidence>
<feature type="transmembrane region" description="Helical" evidence="8">
    <location>
        <begin position="236"/>
        <end position="257"/>
    </location>
</feature>
<dbReference type="SMART" id="SM00408">
    <property type="entry name" value="IGc2"/>
    <property type="match status" value="1"/>
</dbReference>
<dbReference type="CDD" id="cd00099">
    <property type="entry name" value="IgV"/>
    <property type="match status" value="1"/>
</dbReference>
<dbReference type="InterPro" id="IPR052051">
    <property type="entry name" value="TCR_complex_component"/>
</dbReference>
<keyword evidence="11" id="KW-1185">Reference proteome</keyword>
<dbReference type="GO" id="GO:0009617">
    <property type="term" value="P:response to bacterium"/>
    <property type="evidence" value="ECO:0007669"/>
    <property type="project" value="TreeGrafter"/>
</dbReference>
<keyword evidence="8" id="KW-0812">Transmembrane</keyword>
<keyword evidence="3" id="KW-0732">Signal</keyword>
<evidence type="ECO:0000256" key="5">
    <source>
        <dbReference type="ARBA" id="ARBA00023136"/>
    </source>
</evidence>
<comment type="subcellular location">
    <subcellularLocation>
        <location evidence="1">Cell membrane</location>
    </subcellularLocation>
</comment>
<dbReference type="Pfam" id="PF07686">
    <property type="entry name" value="V-set"/>
    <property type="match status" value="1"/>
</dbReference>
<evidence type="ECO:0000256" key="1">
    <source>
        <dbReference type="ARBA" id="ARBA00004236"/>
    </source>
</evidence>
<dbReference type="InterPro" id="IPR013106">
    <property type="entry name" value="Ig_V-set"/>
</dbReference>
<organism evidence="10 11">
    <name type="scientific">Monopterus albus</name>
    <name type="common">Swamp eel</name>
    <dbReference type="NCBI Taxonomy" id="43700"/>
    <lineage>
        <taxon>Eukaryota</taxon>
        <taxon>Metazoa</taxon>
        <taxon>Chordata</taxon>
        <taxon>Craniata</taxon>
        <taxon>Vertebrata</taxon>
        <taxon>Euteleostomi</taxon>
        <taxon>Actinopterygii</taxon>
        <taxon>Neopterygii</taxon>
        <taxon>Teleostei</taxon>
        <taxon>Neoteleostei</taxon>
        <taxon>Acanthomorphata</taxon>
        <taxon>Anabantaria</taxon>
        <taxon>Synbranchiformes</taxon>
        <taxon>Synbranchidae</taxon>
        <taxon>Monopterus</taxon>
    </lineage>
</organism>
<reference evidence="10" key="1">
    <citation type="submission" date="2025-08" db="UniProtKB">
        <authorList>
            <consortium name="Ensembl"/>
        </authorList>
    </citation>
    <scope>IDENTIFICATION</scope>
</reference>
<dbReference type="GO" id="GO:0002376">
    <property type="term" value="P:immune system process"/>
    <property type="evidence" value="ECO:0007669"/>
    <property type="project" value="UniProtKB-KW"/>
</dbReference>
<dbReference type="InterPro" id="IPR013783">
    <property type="entry name" value="Ig-like_fold"/>
</dbReference>
<keyword evidence="7" id="KW-0325">Glycoprotein</keyword>
<dbReference type="InterPro" id="IPR036179">
    <property type="entry name" value="Ig-like_dom_sf"/>
</dbReference>
<dbReference type="PANTHER" id="PTHR19433:SF127">
    <property type="entry name" value="NITR9"/>
    <property type="match status" value="1"/>
</dbReference>
<dbReference type="SMART" id="SM00409">
    <property type="entry name" value="IG"/>
    <property type="match status" value="2"/>
</dbReference>
<dbReference type="Gene3D" id="2.60.40.10">
    <property type="entry name" value="Immunoglobulins"/>
    <property type="match status" value="2"/>
</dbReference>
<dbReference type="PANTHER" id="PTHR19433">
    <property type="entry name" value="T-CELL RECEPTOR ALPHA CHAIN V REGION-RELATED"/>
    <property type="match status" value="1"/>
</dbReference>
<dbReference type="SMART" id="SM00406">
    <property type="entry name" value="IGv"/>
    <property type="match status" value="1"/>
</dbReference>
<feature type="domain" description="Ig-like" evidence="9">
    <location>
        <begin position="28"/>
        <end position="116"/>
    </location>
</feature>
<evidence type="ECO:0000256" key="8">
    <source>
        <dbReference type="SAM" id="Phobius"/>
    </source>
</evidence>
<dbReference type="InterPro" id="IPR003598">
    <property type="entry name" value="Ig_sub2"/>
</dbReference>
<evidence type="ECO:0000256" key="4">
    <source>
        <dbReference type="ARBA" id="ARBA00022859"/>
    </source>
</evidence>
<keyword evidence="4" id="KW-0391">Immunity</keyword>
<keyword evidence="5 8" id="KW-0472">Membrane</keyword>
<dbReference type="Ensembl" id="ENSMALT00000011696.1">
    <property type="protein sequence ID" value="ENSMALP00000011451.1"/>
    <property type="gene ID" value="ENSMALG00000008147.1"/>
</dbReference>
<dbReference type="PROSITE" id="PS50835">
    <property type="entry name" value="IG_LIKE"/>
    <property type="match status" value="2"/>
</dbReference>
<reference evidence="10" key="2">
    <citation type="submission" date="2025-09" db="UniProtKB">
        <authorList>
            <consortium name="Ensembl"/>
        </authorList>
    </citation>
    <scope>IDENTIFICATION</scope>
</reference>
<evidence type="ECO:0000259" key="9">
    <source>
        <dbReference type="PROSITE" id="PS50835"/>
    </source>
</evidence>
<dbReference type="AlphaFoldDB" id="A0A3Q3QFB5"/>
<dbReference type="Proteomes" id="UP000261600">
    <property type="component" value="Unplaced"/>
</dbReference>